<protein>
    <recommendedName>
        <fullName evidence="6">Mitochondrial inner membrane protein Mpv17</fullName>
    </recommendedName>
    <alternativeName>
        <fullName evidence="7">Protein Mpv17</fullName>
    </alternativeName>
</protein>
<evidence type="ECO:0000256" key="4">
    <source>
        <dbReference type="ARBA" id="ARBA00022989"/>
    </source>
</evidence>
<evidence type="ECO:0000256" key="3">
    <source>
        <dbReference type="ARBA" id="ARBA00022692"/>
    </source>
</evidence>
<accession>A0AAD1R8Y1</accession>
<evidence type="ECO:0000256" key="8">
    <source>
        <dbReference type="RuleBase" id="RU363053"/>
    </source>
</evidence>
<reference evidence="9" key="1">
    <citation type="submission" date="2022-03" db="EMBL/GenBank/DDBJ databases">
        <authorList>
            <person name="Alioto T."/>
            <person name="Alioto T."/>
            <person name="Gomez Garrido J."/>
        </authorList>
    </citation>
    <scope>NUCLEOTIDE SEQUENCE</scope>
</reference>
<sequence>MSATPPSGSLVGVGDVISQQLVERKGLQRHDFERTMKMMGIGFCFVGPVVGGWLKTLESLVPGSSKSVALKKMLLDQGGFAPCFLGGFLAIVGALNGLSKEEIWSKCVELCGGFGQWEELCCGFGQCVELCCGFGQWEELCGRFGQWVELCGGFGQWEELCGGFGQWEELCGGFGQWEELCGGFGHEAAAAPERHCPFSLGSRLRPALPTFTLVELTPDASIPPLLFLPKPHLDPEIMKRGKSHELDGPGDITQCASQFSFFQVQKFKF</sequence>
<keyword evidence="4 8" id="KW-1133">Transmembrane helix</keyword>
<dbReference type="Proteomes" id="UP001295444">
    <property type="component" value="Chromosome 02"/>
</dbReference>
<dbReference type="InterPro" id="IPR007248">
    <property type="entry name" value="Mpv17_PMP22"/>
</dbReference>
<dbReference type="GO" id="GO:1901858">
    <property type="term" value="P:regulation of mitochondrial DNA metabolic process"/>
    <property type="evidence" value="ECO:0007669"/>
    <property type="project" value="TreeGrafter"/>
</dbReference>
<dbReference type="PANTHER" id="PTHR11266:SF17">
    <property type="entry name" value="PROTEIN MPV17"/>
    <property type="match status" value="1"/>
</dbReference>
<evidence type="ECO:0000256" key="6">
    <source>
        <dbReference type="ARBA" id="ARBA00049743"/>
    </source>
</evidence>
<comment type="similarity">
    <text evidence="2 8">Belongs to the peroxisomal membrane protein PXMP2/4 family.</text>
</comment>
<proteinExistence type="inferred from homology"/>
<feature type="transmembrane region" description="Helical" evidence="8">
    <location>
        <begin position="38"/>
        <end position="57"/>
    </location>
</feature>
<dbReference type="AlphaFoldDB" id="A0AAD1R8Y1"/>
<organism evidence="9 10">
    <name type="scientific">Pelobates cultripes</name>
    <name type="common">Western spadefoot toad</name>
    <dbReference type="NCBI Taxonomy" id="61616"/>
    <lineage>
        <taxon>Eukaryota</taxon>
        <taxon>Metazoa</taxon>
        <taxon>Chordata</taxon>
        <taxon>Craniata</taxon>
        <taxon>Vertebrata</taxon>
        <taxon>Euteleostomi</taxon>
        <taxon>Amphibia</taxon>
        <taxon>Batrachia</taxon>
        <taxon>Anura</taxon>
        <taxon>Pelobatoidea</taxon>
        <taxon>Pelobatidae</taxon>
        <taxon>Pelobates</taxon>
    </lineage>
</organism>
<evidence type="ECO:0000256" key="2">
    <source>
        <dbReference type="ARBA" id="ARBA00006824"/>
    </source>
</evidence>
<name>A0AAD1R8Y1_PELCU</name>
<dbReference type="GO" id="GO:0005739">
    <property type="term" value="C:mitochondrion"/>
    <property type="evidence" value="ECO:0007669"/>
    <property type="project" value="TreeGrafter"/>
</dbReference>
<gene>
    <name evidence="9" type="ORF">PECUL_23A007575</name>
</gene>
<evidence type="ECO:0000256" key="5">
    <source>
        <dbReference type="ARBA" id="ARBA00023136"/>
    </source>
</evidence>
<dbReference type="PANTHER" id="PTHR11266">
    <property type="entry name" value="PEROXISOMAL MEMBRANE PROTEIN 2, PXMP2 MPV17"/>
    <property type="match status" value="1"/>
</dbReference>
<keyword evidence="5 8" id="KW-0472">Membrane</keyword>
<evidence type="ECO:0000256" key="1">
    <source>
        <dbReference type="ARBA" id="ARBA00004141"/>
    </source>
</evidence>
<feature type="transmembrane region" description="Helical" evidence="8">
    <location>
        <begin position="77"/>
        <end position="98"/>
    </location>
</feature>
<evidence type="ECO:0000313" key="10">
    <source>
        <dbReference type="Proteomes" id="UP001295444"/>
    </source>
</evidence>
<dbReference type="GO" id="GO:0015267">
    <property type="term" value="F:channel activity"/>
    <property type="evidence" value="ECO:0007669"/>
    <property type="project" value="TreeGrafter"/>
</dbReference>
<keyword evidence="3 8" id="KW-0812">Transmembrane</keyword>
<keyword evidence="10" id="KW-1185">Reference proteome</keyword>
<dbReference type="EMBL" id="OW240913">
    <property type="protein sequence ID" value="CAH2245296.1"/>
    <property type="molecule type" value="Genomic_DNA"/>
</dbReference>
<dbReference type="GO" id="GO:0016020">
    <property type="term" value="C:membrane"/>
    <property type="evidence" value="ECO:0007669"/>
    <property type="project" value="UniProtKB-SubCell"/>
</dbReference>
<evidence type="ECO:0000256" key="7">
    <source>
        <dbReference type="ARBA" id="ARBA00049801"/>
    </source>
</evidence>
<comment type="subcellular location">
    <subcellularLocation>
        <location evidence="1">Membrane</location>
        <topology evidence="1">Multi-pass membrane protein</topology>
    </subcellularLocation>
</comment>
<evidence type="ECO:0000313" key="9">
    <source>
        <dbReference type="EMBL" id="CAH2245296.1"/>
    </source>
</evidence>